<feature type="transmembrane region" description="Helical" evidence="7">
    <location>
        <begin position="107"/>
        <end position="129"/>
    </location>
</feature>
<sequence>MSEAQTYYDGLITQGHTPDSALQYTQQYYPGFAPAAAPAPAPAPAMGAPAINMGSVGVGVAPVVMQQGMGSDKDWTTTLLLSLVGFLGICGIDRFYTGSIGLGILKLLTLGGCGIWWLIDLIMLVTGSYKDANGMPVVK</sequence>
<evidence type="ECO:0000256" key="6">
    <source>
        <dbReference type="ARBA" id="ARBA00023180"/>
    </source>
</evidence>
<dbReference type="InterPro" id="IPR007829">
    <property type="entry name" value="TM2"/>
</dbReference>
<keyword evidence="2 7" id="KW-0812">Transmembrane</keyword>
<evidence type="ECO:0000256" key="3">
    <source>
        <dbReference type="ARBA" id="ARBA00022729"/>
    </source>
</evidence>
<keyword evidence="5 7" id="KW-0472">Membrane</keyword>
<evidence type="ECO:0000256" key="5">
    <source>
        <dbReference type="ARBA" id="ARBA00023136"/>
    </source>
</evidence>
<organism evidence="9">
    <name type="scientific">uncultured marine group II/III euryarchaeote KM3_74_D01</name>
    <dbReference type="NCBI Taxonomy" id="1456502"/>
    <lineage>
        <taxon>Archaea</taxon>
        <taxon>Methanobacteriati</taxon>
        <taxon>Methanobacteriota</taxon>
        <taxon>environmental samples</taxon>
    </lineage>
</organism>
<evidence type="ECO:0000259" key="8">
    <source>
        <dbReference type="Pfam" id="PF05154"/>
    </source>
</evidence>
<dbReference type="EMBL" id="KF901057">
    <property type="protein sequence ID" value="AIF16505.1"/>
    <property type="molecule type" value="Genomic_DNA"/>
</dbReference>
<feature type="domain" description="TM2" evidence="8">
    <location>
        <begin position="72"/>
        <end position="122"/>
    </location>
</feature>
<dbReference type="AlphaFoldDB" id="A0A075HMQ0"/>
<proteinExistence type="predicted"/>
<comment type="subcellular location">
    <subcellularLocation>
        <location evidence="1">Membrane</location>
        <topology evidence="1">Multi-pass membrane protein</topology>
    </subcellularLocation>
</comment>
<protein>
    <recommendedName>
        <fullName evidence="8">TM2 domain-containing protein</fullName>
    </recommendedName>
</protein>
<evidence type="ECO:0000256" key="7">
    <source>
        <dbReference type="SAM" id="Phobius"/>
    </source>
</evidence>
<evidence type="ECO:0000256" key="1">
    <source>
        <dbReference type="ARBA" id="ARBA00004141"/>
    </source>
</evidence>
<dbReference type="PANTHER" id="PTHR21016:SF4">
    <property type="entry name" value="TM2 DOMAIN-CONTAINING PROTEIN 2"/>
    <property type="match status" value="1"/>
</dbReference>
<evidence type="ECO:0000256" key="2">
    <source>
        <dbReference type="ARBA" id="ARBA00022692"/>
    </source>
</evidence>
<keyword evidence="4 7" id="KW-1133">Transmembrane helix</keyword>
<dbReference type="InterPro" id="IPR050932">
    <property type="entry name" value="TM2D1-3-like"/>
</dbReference>
<dbReference type="GO" id="GO:0016020">
    <property type="term" value="C:membrane"/>
    <property type="evidence" value="ECO:0007669"/>
    <property type="project" value="UniProtKB-SubCell"/>
</dbReference>
<dbReference type="PANTHER" id="PTHR21016">
    <property type="entry name" value="BETA-AMYLOID BINDING PROTEIN-RELATED"/>
    <property type="match status" value="1"/>
</dbReference>
<reference evidence="9" key="1">
    <citation type="journal article" date="2014" name="Genome Biol. Evol.">
        <title>Pangenome evidence for extensive interdomain horizontal transfer affecting lineage core and shell genes in uncultured planktonic thaumarchaeota and euryarchaeota.</title>
        <authorList>
            <person name="Deschamps P."/>
            <person name="Zivanovic Y."/>
            <person name="Moreira D."/>
            <person name="Rodriguez-Valera F."/>
            <person name="Lopez-Garcia P."/>
        </authorList>
    </citation>
    <scope>NUCLEOTIDE SEQUENCE</scope>
</reference>
<accession>A0A075HMQ0</accession>
<evidence type="ECO:0000256" key="4">
    <source>
        <dbReference type="ARBA" id="ARBA00022989"/>
    </source>
</evidence>
<feature type="transmembrane region" description="Helical" evidence="7">
    <location>
        <begin position="75"/>
        <end position="95"/>
    </location>
</feature>
<name>A0A075HMQ0_9EURY</name>
<keyword evidence="6" id="KW-0325">Glycoprotein</keyword>
<evidence type="ECO:0000313" key="9">
    <source>
        <dbReference type="EMBL" id="AIF16505.1"/>
    </source>
</evidence>
<dbReference type="Pfam" id="PF05154">
    <property type="entry name" value="TM2"/>
    <property type="match status" value="1"/>
</dbReference>
<keyword evidence="3" id="KW-0732">Signal</keyword>